<protein>
    <recommendedName>
        <fullName evidence="3">GNAT family acetyltransferase</fullName>
    </recommendedName>
</protein>
<keyword evidence="2" id="KW-1185">Reference proteome</keyword>
<dbReference type="EMBL" id="FCOW01000031">
    <property type="protein sequence ID" value="CVK21254.1"/>
    <property type="molecule type" value="Genomic_DNA"/>
</dbReference>
<evidence type="ECO:0000313" key="2">
    <source>
        <dbReference type="Proteomes" id="UP000245702"/>
    </source>
</evidence>
<proteinExistence type="predicted"/>
<evidence type="ECO:0000313" key="1">
    <source>
        <dbReference type="EMBL" id="CVK21254.1"/>
    </source>
</evidence>
<dbReference type="RefSeq" id="WP_075757030.1">
    <property type="nucleotide sequence ID" value="NZ_CP146991.1"/>
</dbReference>
<dbReference type="Gene3D" id="3.40.630.30">
    <property type="match status" value="1"/>
</dbReference>
<name>A0ABM9WAI5_9FIRM</name>
<dbReference type="SUPFAM" id="SSF55729">
    <property type="entry name" value="Acyl-CoA N-acyltransferases (Nat)"/>
    <property type="match status" value="1"/>
</dbReference>
<accession>A0ABM9WAI5</accession>
<reference evidence="1 2" key="1">
    <citation type="submission" date="2016-01" db="EMBL/GenBank/DDBJ databases">
        <authorList>
            <person name="Brown R."/>
        </authorList>
    </citation>
    <scope>NUCLEOTIDE SEQUENCE [LARGE SCALE GENOMIC DNA]</scope>
    <source>
        <strain evidence="1">Sporomusa sphaeroides DSM 2875</strain>
    </source>
</reference>
<organism evidence="1 2">
    <name type="scientific">Sporomusa sphaeroides DSM 2875</name>
    <dbReference type="NCBI Taxonomy" id="1337886"/>
    <lineage>
        <taxon>Bacteria</taxon>
        <taxon>Bacillati</taxon>
        <taxon>Bacillota</taxon>
        <taxon>Negativicutes</taxon>
        <taxon>Selenomonadales</taxon>
        <taxon>Sporomusaceae</taxon>
        <taxon>Sporomusa</taxon>
    </lineage>
</organism>
<gene>
    <name evidence="1" type="ORF">SSPH_03941</name>
</gene>
<dbReference type="InterPro" id="IPR016181">
    <property type="entry name" value="Acyl_CoA_acyltransferase"/>
</dbReference>
<sequence length="185" mass="21230">MIISQANLEDLDGILSLLKANHISYISAEHKPDGFVTTNFTDAQLKALIVQERGVTIAKDNDQVLAFAMATSWEFWSDWPFFAYMIKRLPEFMFEDKILTTQNSYQYGPICIDKSVRGTGLFEQVFYASLASMRERYPVMVTFINQINHRSYAAHTKKVPMLKAGTFQFNQNDYYLMACSTAMTQ</sequence>
<comment type="caution">
    <text evidence="1">The sequence shown here is derived from an EMBL/GenBank/DDBJ whole genome shotgun (WGS) entry which is preliminary data.</text>
</comment>
<dbReference type="Proteomes" id="UP000245702">
    <property type="component" value="Unassembled WGS sequence"/>
</dbReference>
<evidence type="ECO:0008006" key="3">
    <source>
        <dbReference type="Google" id="ProtNLM"/>
    </source>
</evidence>